<dbReference type="RefSeq" id="WP_149164808.1">
    <property type="nucleotide sequence ID" value="NZ_QOKV01000005.1"/>
</dbReference>
<dbReference type="AlphaFoldDB" id="A0A6L3B2T9"/>
<comment type="caution">
    <text evidence="4">The sequence shown here is derived from an EMBL/GenBank/DDBJ whole genome shotgun (WGS) entry which is preliminary data.</text>
</comment>
<dbReference type="GO" id="GO:0016887">
    <property type="term" value="F:ATP hydrolysis activity"/>
    <property type="evidence" value="ECO:0007669"/>
    <property type="project" value="InterPro"/>
</dbReference>
<dbReference type="PANTHER" id="PTHR32114:SF2">
    <property type="entry name" value="ABC TRANSPORTER ABCH.3"/>
    <property type="match status" value="1"/>
</dbReference>
<proteinExistence type="predicted"/>
<evidence type="ECO:0000256" key="2">
    <source>
        <dbReference type="SAM" id="MobiDB-lite"/>
    </source>
</evidence>
<dbReference type="EMBL" id="QOKV01000005">
    <property type="protein sequence ID" value="KAA0686236.1"/>
    <property type="molecule type" value="Genomic_DNA"/>
</dbReference>
<evidence type="ECO:0000313" key="4">
    <source>
        <dbReference type="EMBL" id="KAA0686236.1"/>
    </source>
</evidence>
<sequence length="649" mass="72754">MKLRFEYLQLRCRASVETVRFAERVSFFHGEMSAGKSSIPALIDFCLGGRFPGTPALKQELVSVALQARMDTNTVVIERVAHDAGSAQVTWQSAAGETYMVSAPIKPRAEPIFGEDVFSFSDLILRLLGIPVVKVRRRTYDSDSPLVRLSIRDIFKFVYLDQDNLDSDFFLLDVPIRKEKSQDTLRFFVGHLSERLNELQITLQRLKQEQRAQRDSITKVRAFLAPFGFDSEERIAAELEELNAEARRIEEELAALRAGYRPDTRISDENRRRLKELAAQVATLEDAIDEVSARIGEQEALAAELMQLKMKAARVDISHRVLDGVEFECCPRCGSGLPAKAEHTDDACYLCHTPSGQQPRGEALTADVVRQDLDARIADLQDSVSRHRKSLGPLQAKLAEARQARREVDVRVSESLQGYESDFLARSRVGEQRLAVIRERSSFLERIRALPAEIARLNGQADLLSADIEAVQRKLEEEEARLVGAEQNLMRLEANYADVLGEIKFPAFSADDQVVLGRRNLIPAVWPKGDESRAFSFFTVGSGGKKILMKIAFALALHKTAAEQRLPVPRVLIIDSPMKNITPDVNPDIFKNFYAHLYALLGSVLADWQVIIVDQTFAPPPADVAPSLDRMMRRGDPENPPLIGYYDGP</sequence>
<feature type="domain" description="Rad50/SbcC-type AAA" evidence="3">
    <location>
        <begin position="18"/>
        <end position="286"/>
    </location>
</feature>
<feature type="coiled-coil region" evidence="1">
    <location>
        <begin position="189"/>
        <end position="301"/>
    </location>
</feature>
<name>A0A6L3B2T9_AZOBR</name>
<dbReference type="InterPro" id="IPR038729">
    <property type="entry name" value="Rad50/SbcC_AAA"/>
</dbReference>
<evidence type="ECO:0000259" key="3">
    <source>
        <dbReference type="Pfam" id="PF13476"/>
    </source>
</evidence>
<dbReference type="GO" id="GO:0006302">
    <property type="term" value="P:double-strand break repair"/>
    <property type="evidence" value="ECO:0007669"/>
    <property type="project" value="InterPro"/>
</dbReference>
<dbReference type="Pfam" id="PF13476">
    <property type="entry name" value="AAA_23"/>
    <property type="match status" value="1"/>
</dbReference>
<feature type="region of interest" description="Disordered" evidence="2">
    <location>
        <begin position="629"/>
        <end position="649"/>
    </location>
</feature>
<keyword evidence="1" id="KW-0175">Coiled coil</keyword>
<feature type="coiled-coil region" evidence="1">
    <location>
        <begin position="454"/>
        <end position="502"/>
    </location>
</feature>
<protein>
    <recommendedName>
        <fullName evidence="3">Rad50/SbcC-type AAA domain-containing protein</fullName>
    </recommendedName>
</protein>
<evidence type="ECO:0000256" key="1">
    <source>
        <dbReference type="SAM" id="Coils"/>
    </source>
</evidence>
<dbReference type="InterPro" id="IPR027417">
    <property type="entry name" value="P-loop_NTPase"/>
</dbReference>
<dbReference type="Gene3D" id="3.40.50.300">
    <property type="entry name" value="P-loop containing nucleotide triphosphate hydrolases"/>
    <property type="match status" value="2"/>
</dbReference>
<reference evidence="4 5" key="1">
    <citation type="submission" date="2018-07" db="EMBL/GenBank/DDBJ databases">
        <title>Genome sequence of Roseomonas fauriae ATCC 49958.</title>
        <authorList>
            <person name="Sant'Anna F.H."/>
            <person name="Baldani J.I."/>
            <person name="Zilli J.E."/>
            <person name="Reis V.M."/>
            <person name="Hartmann A."/>
            <person name="Cruz L."/>
            <person name="de Souza E.M."/>
            <person name="de Oliveira Pedrosa F."/>
            <person name="Passaglia L.M.P."/>
        </authorList>
    </citation>
    <scope>NUCLEOTIDE SEQUENCE [LARGE SCALE GENOMIC DNA]</scope>
    <source>
        <strain evidence="4 5">ATCC 49958</strain>
    </source>
</reference>
<dbReference type="PANTHER" id="PTHR32114">
    <property type="entry name" value="ABC TRANSPORTER ABCH.3"/>
    <property type="match status" value="1"/>
</dbReference>
<evidence type="ECO:0000313" key="5">
    <source>
        <dbReference type="Proteomes" id="UP000476837"/>
    </source>
</evidence>
<organism evidence="4 5">
    <name type="scientific">Azospirillum brasilense</name>
    <dbReference type="NCBI Taxonomy" id="192"/>
    <lineage>
        <taxon>Bacteria</taxon>
        <taxon>Pseudomonadati</taxon>
        <taxon>Pseudomonadota</taxon>
        <taxon>Alphaproteobacteria</taxon>
        <taxon>Rhodospirillales</taxon>
        <taxon>Azospirillaceae</taxon>
        <taxon>Azospirillum</taxon>
    </lineage>
</organism>
<gene>
    <name evidence="4" type="ORF">DS837_11100</name>
</gene>
<dbReference type="Proteomes" id="UP000476837">
    <property type="component" value="Unassembled WGS sequence"/>
</dbReference>
<accession>A0A6L3B2T9</accession>